<proteinExistence type="predicted"/>
<evidence type="ECO:0000256" key="1">
    <source>
        <dbReference type="SAM" id="MobiDB-lite"/>
    </source>
</evidence>
<gene>
    <name evidence="2" type="ORF">HICCMSTLAB_LOCUS3816</name>
</gene>
<dbReference type="AlphaFoldDB" id="A0A8J2H8F9"/>
<organism evidence="2 3">
    <name type="scientific">Cotesia congregata</name>
    <name type="common">Parasitoid wasp</name>
    <name type="synonym">Apanteles congregatus</name>
    <dbReference type="NCBI Taxonomy" id="51543"/>
    <lineage>
        <taxon>Eukaryota</taxon>
        <taxon>Metazoa</taxon>
        <taxon>Ecdysozoa</taxon>
        <taxon>Arthropoda</taxon>
        <taxon>Hexapoda</taxon>
        <taxon>Insecta</taxon>
        <taxon>Pterygota</taxon>
        <taxon>Neoptera</taxon>
        <taxon>Endopterygota</taxon>
        <taxon>Hymenoptera</taxon>
        <taxon>Apocrita</taxon>
        <taxon>Ichneumonoidea</taxon>
        <taxon>Braconidae</taxon>
        <taxon>Microgastrinae</taxon>
        <taxon>Cotesia</taxon>
    </lineage>
</organism>
<accession>A0A8J2H8F9</accession>
<feature type="region of interest" description="Disordered" evidence="1">
    <location>
        <begin position="20"/>
        <end position="47"/>
    </location>
</feature>
<evidence type="ECO:0000313" key="3">
    <source>
        <dbReference type="Proteomes" id="UP000786811"/>
    </source>
</evidence>
<dbReference type="Proteomes" id="UP000786811">
    <property type="component" value="Unassembled WGS sequence"/>
</dbReference>
<comment type="caution">
    <text evidence="2">The sequence shown here is derived from an EMBL/GenBank/DDBJ whole genome shotgun (WGS) entry which is preliminary data.</text>
</comment>
<name>A0A8J2H8F9_COTCN</name>
<sequence>MHQRLKVEGVLGFDCRHSASQMQNMPASSPSIDTAEPEDRRVDPRPEVVKKTMLVRVQKIIQKMLNYVEEK</sequence>
<protein>
    <submittedName>
        <fullName evidence="2">Uncharacterized protein</fullName>
    </submittedName>
</protein>
<reference evidence="2" key="1">
    <citation type="submission" date="2021-04" db="EMBL/GenBank/DDBJ databases">
        <authorList>
            <person name="Chebbi M.A.C M."/>
        </authorList>
    </citation>
    <scope>NUCLEOTIDE SEQUENCE</scope>
</reference>
<feature type="compositionally biased region" description="Polar residues" evidence="1">
    <location>
        <begin position="20"/>
        <end position="32"/>
    </location>
</feature>
<dbReference type="EMBL" id="CAJNRD030001118">
    <property type="protein sequence ID" value="CAG5083362.1"/>
    <property type="molecule type" value="Genomic_DNA"/>
</dbReference>
<feature type="compositionally biased region" description="Basic and acidic residues" evidence="1">
    <location>
        <begin position="37"/>
        <end position="47"/>
    </location>
</feature>
<keyword evidence="3" id="KW-1185">Reference proteome</keyword>
<evidence type="ECO:0000313" key="2">
    <source>
        <dbReference type="EMBL" id="CAG5083362.1"/>
    </source>
</evidence>